<dbReference type="PANTHER" id="PTHR10996">
    <property type="entry name" value="2-HYDROXYACID DEHYDROGENASE-RELATED"/>
    <property type="match status" value="1"/>
</dbReference>
<dbReference type="Pfam" id="PF02826">
    <property type="entry name" value="2-Hacid_dh_C"/>
    <property type="match status" value="1"/>
</dbReference>
<dbReference type="PROSITE" id="PS00671">
    <property type="entry name" value="D_2_HYDROXYACID_DH_3"/>
    <property type="match status" value="1"/>
</dbReference>
<sequence length="350" mass="38122">MNYIRKISLTSSLVRKITAINFVRNMSEASKFRVFITRSDMPEVGVELLKKQCDVTICDTPLPISRKDLLSSVSGVDGIYCSLNEKIDKELLDTAGSNLKVVTTISVGHDHIDVPECKKRGIRIGYTPNVLTDATAELTLALLLATSRRLPEAMHEAQTGGWKSWAPTWMTGPGLAGATVGIAGFGRIGQAVAKRVKSFNTSKIIYFNRSERPEAKEIGAIKVSFEELLVQSDFVICCAALTPETKEIFNKDAFNKMKKTAIFVNTSRGGLVDQDALIEALQNNTIRAAGLDVTTPEPLPLNSPLFKLKNCVILPHIGSAAIDARNTMSELCAKNILAVLNGTEMPAELK</sequence>
<keyword evidence="1 3" id="KW-0560">Oxidoreductase</keyword>
<proteinExistence type="inferred from homology"/>
<dbReference type="PANTHER" id="PTHR10996:SF277">
    <property type="entry name" value="GLYOXYLATE REDUCTASE_HYDROXYPYRUVATE REDUCTASE"/>
    <property type="match status" value="1"/>
</dbReference>
<dbReference type="FunFam" id="3.40.50.720:FF:000026">
    <property type="entry name" value="Glyoxylate/hydroxypyruvate reductase B"/>
    <property type="match status" value="1"/>
</dbReference>
<dbReference type="Pfam" id="PF00389">
    <property type="entry name" value="2-Hacid_dh"/>
    <property type="match status" value="1"/>
</dbReference>
<dbReference type="GO" id="GO:0005829">
    <property type="term" value="C:cytosol"/>
    <property type="evidence" value="ECO:0007669"/>
    <property type="project" value="TreeGrafter"/>
</dbReference>
<evidence type="ECO:0000313" key="6">
    <source>
        <dbReference type="EMBL" id="VVC88615.1"/>
    </source>
</evidence>
<dbReference type="CDD" id="cd05301">
    <property type="entry name" value="GDH"/>
    <property type="match status" value="1"/>
</dbReference>
<gene>
    <name evidence="6" type="ORF">LSINAPIS_LOCUS1946</name>
</gene>
<dbReference type="AlphaFoldDB" id="A0A5E4PUD2"/>
<dbReference type="SUPFAM" id="SSF52283">
    <property type="entry name" value="Formate/glycerate dehydrogenase catalytic domain-like"/>
    <property type="match status" value="1"/>
</dbReference>
<organism evidence="6 7">
    <name type="scientific">Leptidea sinapis</name>
    <dbReference type="NCBI Taxonomy" id="189913"/>
    <lineage>
        <taxon>Eukaryota</taxon>
        <taxon>Metazoa</taxon>
        <taxon>Ecdysozoa</taxon>
        <taxon>Arthropoda</taxon>
        <taxon>Hexapoda</taxon>
        <taxon>Insecta</taxon>
        <taxon>Pterygota</taxon>
        <taxon>Neoptera</taxon>
        <taxon>Endopterygota</taxon>
        <taxon>Lepidoptera</taxon>
        <taxon>Glossata</taxon>
        <taxon>Ditrysia</taxon>
        <taxon>Papilionoidea</taxon>
        <taxon>Pieridae</taxon>
        <taxon>Dismorphiinae</taxon>
        <taxon>Leptidea</taxon>
    </lineage>
</organism>
<feature type="domain" description="D-isomer specific 2-hydroxyacid dehydrogenase NAD-binding" evidence="5">
    <location>
        <begin position="140"/>
        <end position="318"/>
    </location>
</feature>
<keyword evidence="7" id="KW-1185">Reference proteome</keyword>
<dbReference type="InterPro" id="IPR050223">
    <property type="entry name" value="D-isomer_2-hydroxyacid_DH"/>
</dbReference>
<dbReference type="InterPro" id="IPR006140">
    <property type="entry name" value="D-isomer_DH_NAD-bd"/>
</dbReference>
<dbReference type="GO" id="GO:0030267">
    <property type="term" value="F:glyoxylate reductase (NADPH) activity"/>
    <property type="evidence" value="ECO:0007669"/>
    <property type="project" value="TreeGrafter"/>
</dbReference>
<reference evidence="6 7" key="1">
    <citation type="submission" date="2017-07" db="EMBL/GenBank/DDBJ databases">
        <authorList>
            <person name="Talla V."/>
            <person name="Backstrom N."/>
        </authorList>
    </citation>
    <scope>NUCLEOTIDE SEQUENCE [LARGE SCALE GENOMIC DNA]</scope>
</reference>
<evidence type="ECO:0000259" key="4">
    <source>
        <dbReference type="Pfam" id="PF00389"/>
    </source>
</evidence>
<evidence type="ECO:0000259" key="5">
    <source>
        <dbReference type="Pfam" id="PF02826"/>
    </source>
</evidence>
<dbReference type="InterPro" id="IPR029753">
    <property type="entry name" value="D-isomer_DH_CS"/>
</dbReference>
<dbReference type="EMBL" id="FZQP02000360">
    <property type="protein sequence ID" value="VVC88615.1"/>
    <property type="molecule type" value="Genomic_DNA"/>
</dbReference>
<dbReference type="Proteomes" id="UP000324832">
    <property type="component" value="Unassembled WGS sequence"/>
</dbReference>
<dbReference type="InterPro" id="IPR006139">
    <property type="entry name" value="D-isomer_2_OHA_DH_cat_dom"/>
</dbReference>
<dbReference type="Gene3D" id="3.40.50.720">
    <property type="entry name" value="NAD(P)-binding Rossmann-like Domain"/>
    <property type="match status" value="2"/>
</dbReference>
<name>A0A5E4PUD2_9NEOP</name>
<dbReference type="GO" id="GO:0051287">
    <property type="term" value="F:NAD binding"/>
    <property type="evidence" value="ECO:0007669"/>
    <property type="project" value="InterPro"/>
</dbReference>
<evidence type="ECO:0000256" key="3">
    <source>
        <dbReference type="RuleBase" id="RU003719"/>
    </source>
</evidence>
<evidence type="ECO:0000256" key="1">
    <source>
        <dbReference type="ARBA" id="ARBA00023002"/>
    </source>
</evidence>
<feature type="domain" description="D-isomer specific 2-hydroxyacid dehydrogenase catalytic" evidence="4">
    <location>
        <begin position="40"/>
        <end position="347"/>
    </location>
</feature>
<dbReference type="SUPFAM" id="SSF51735">
    <property type="entry name" value="NAD(P)-binding Rossmann-fold domains"/>
    <property type="match status" value="1"/>
</dbReference>
<dbReference type="InterPro" id="IPR036291">
    <property type="entry name" value="NAD(P)-bd_dom_sf"/>
</dbReference>
<evidence type="ECO:0000313" key="7">
    <source>
        <dbReference type="Proteomes" id="UP000324832"/>
    </source>
</evidence>
<dbReference type="GO" id="GO:0008465">
    <property type="term" value="F:hydroxypyruvate reductase (NADH) activity"/>
    <property type="evidence" value="ECO:0007669"/>
    <property type="project" value="TreeGrafter"/>
</dbReference>
<accession>A0A5E4PUD2</accession>
<evidence type="ECO:0000256" key="2">
    <source>
        <dbReference type="ARBA" id="ARBA00073306"/>
    </source>
</evidence>
<protein>
    <recommendedName>
        <fullName evidence="2">Glyoxylate reductase/hydroxypyruvate reductase</fullName>
    </recommendedName>
</protein>
<comment type="similarity">
    <text evidence="3">Belongs to the D-isomer specific 2-hydroxyacid dehydrogenase family.</text>
</comment>